<dbReference type="STRING" id="1003.SAMN04488541_101765"/>
<dbReference type="EMBL" id="FONY01000017">
    <property type="protein sequence ID" value="SFF14362.1"/>
    <property type="molecule type" value="Genomic_DNA"/>
</dbReference>
<accession>A0A1I2GA27</accession>
<sequence length="42" mass="4865">MLLGNKSKGFKFLTKNNHYTPVFKRKDIKKPVKVLSCGEKIQ</sequence>
<name>A0A1I2GA27_9BACT</name>
<proteinExistence type="predicted"/>
<dbReference type="Proteomes" id="UP000199513">
    <property type="component" value="Unassembled WGS sequence"/>
</dbReference>
<dbReference type="AlphaFoldDB" id="A0A1I2GA27"/>
<evidence type="ECO:0000313" key="2">
    <source>
        <dbReference type="Proteomes" id="UP000199513"/>
    </source>
</evidence>
<evidence type="ECO:0000313" key="1">
    <source>
        <dbReference type="EMBL" id="SFF14362.1"/>
    </source>
</evidence>
<keyword evidence="2" id="KW-1185">Reference proteome</keyword>
<protein>
    <submittedName>
        <fullName evidence="1">Uncharacterized protein</fullName>
    </submittedName>
</protein>
<reference evidence="1 2" key="1">
    <citation type="submission" date="2016-10" db="EMBL/GenBank/DDBJ databases">
        <authorList>
            <person name="de Groot N.N."/>
        </authorList>
    </citation>
    <scope>NUCLEOTIDE SEQUENCE [LARGE SCALE GENOMIC DNA]</scope>
    <source>
        <strain>GEY</strain>
        <strain evidence="2">DSM 9560</strain>
    </source>
</reference>
<gene>
    <name evidence="1" type="ORF">SAMN04488541_101765</name>
</gene>
<organism evidence="1 2">
    <name type="scientific">Thermoflexibacter ruber</name>
    <dbReference type="NCBI Taxonomy" id="1003"/>
    <lineage>
        <taxon>Bacteria</taxon>
        <taxon>Pseudomonadati</taxon>
        <taxon>Bacteroidota</taxon>
        <taxon>Cytophagia</taxon>
        <taxon>Cytophagales</taxon>
        <taxon>Thermoflexibacteraceae</taxon>
        <taxon>Thermoflexibacter</taxon>
    </lineage>
</organism>